<proteinExistence type="predicted"/>
<organism evidence="6 7">
    <name type="scientific">Amycolatopsis roodepoortensis</name>
    <dbReference type="NCBI Taxonomy" id="700274"/>
    <lineage>
        <taxon>Bacteria</taxon>
        <taxon>Bacillati</taxon>
        <taxon>Actinomycetota</taxon>
        <taxon>Actinomycetes</taxon>
        <taxon>Pseudonocardiales</taxon>
        <taxon>Pseudonocardiaceae</taxon>
        <taxon>Amycolatopsis</taxon>
    </lineage>
</organism>
<dbReference type="InterPro" id="IPR029016">
    <property type="entry name" value="GAF-like_dom_sf"/>
</dbReference>
<reference evidence="6 7" key="1">
    <citation type="submission" date="2020-10" db="EMBL/GenBank/DDBJ databases">
        <title>Sequencing the genomes of 1000 actinobacteria strains.</title>
        <authorList>
            <person name="Klenk H.-P."/>
        </authorList>
    </citation>
    <scope>NUCLEOTIDE SEQUENCE [LARGE SCALE GENOMIC DNA]</scope>
    <source>
        <strain evidence="6 7">DSM 46661</strain>
    </source>
</reference>
<gene>
    <name evidence="6" type="ORF">H4W30_002922</name>
</gene>
<evidence type="ECO:0000256" key="1">
    <source>
        <dbReference type="ARBA" id="ARBA00023015"/>
    </source>
</evidence>
<dbReference type="Gene3D" id="3.30.450.40">
    <property type="match status" value="1"/>
</dbReference>
<feature type="domain" description="IclR-ED" evidence="5">
    <location>
        <begin position="90"/>
        <end position="264"/>
    </location>
</feature>
<evidence type="ECO:0000313" key="7">
    <source>
        <dbReference type="Proteomes" id="UP000656548"/>
    </source>
</evidence>
<dbReference type="PANTHER" id="PTHR30136">
    <property type="entry name" value="HELIX-TURN-HELIX TRANSCRIPTIONAL REGULATOR, ICLR FAMILY"/>
    <property type="match status" value="1"/>
</dbReference>
<dbReference type="InterPro" id="IPR050707">
    <property type="entry name" value="HTH_MetabolicPath_Reg"/>
</dbReference>
<accession>A0ABR9L6F9</accession>
<evidence type="ECO:0000256" key="4">
    <source>
        <dbReference type="SAM" id="MobiDB-lite"/>
    </source>
</evidence>
<dbReference type="InterPro" id="IPR036390">
    <property type="entry name" value="WH_DNA-bd_sf"/>
</dbReference>
<dbReference type="InterPro" id="IPR036388">
    <property type="entry name" value="WH-like_DNA-bd_sf"/>
</dbReference>
<dbReference type="Gene3D" id="1.10.10.10">
    <property type="entry name" value="Winged helix-like DNA-binding domain superfamily/Winged helix DNA-binding domain"/>
    <property type="match status" value="1"/>
</dbReference>
<evidence type="ECO:0000256" key="3">
    <source>
        <dbReference type="ARBA" id="ARBA00023163"/>
    </source>
</evidence>
<name>A0ABR9L6F9_9PSEU</name>
<sequence length="267" mass="29137">MILRREVEMTPAARSLNPTAPPKRTPGASSSRKVLQLLLSFSERRWDASVAELAARIGTPVATTYRYVALLKELQLLEEGRTGRYHVTSQVMPLARAAQLANNLARLARPAMEEAARDLGETVLLFQHFGESAVCADRVECERAMRFTFQPGHSVPLGTGASGKMLLAMLPEGERERRLSSIVQRRGPSVREEVKRAGANRFAVSWGELDDGVWSCSVPIPSTGHRPAVLTLAAPATRIGDDAKRAAIVALQSYASRIHRAVSSFAL</sequence>
<keyword evidence="3" id="KW-0804">Transcription</keyword>
<keyword evidence="7" id="KW-1185">Reference proteome</keyword>
<dbReference type="SMART" id="SM00346">
    <property type="entry name" value="HTH_ICLR"/>
    <property type="match status" value="1"/>
</dbReference>
<dbReference type="PANTHER" id="PTHR30136:SF35">
    <property type="entry name" value="HTH-TYPE TRANSCRIPTIONAL REGULATOR RV1719"/>
    <property type="match status" value="1"/>
</dbReference>
<feature type="region of interest" description="Disordered" evidence="4">
    <location>
        <begin position="1"/>
        <end position="31"/>
    </location>
</feature>
<dbReference type="SUPFAM" id="SSF55781">
    <property type="entry name" value="GAF domain-like"/>
    <property type="match status" value="1"/>
</dbReference>
<dbReference type="Pfam" id="PF01614">
    <property type="entry name" value="IclR_C"/>
    <property type="match status" value="1"/>
</dbReference>
<dbReference type="EMBL" id="JADBEJ010000004">
    <property type="protein sequence ID" value="MBE1575875.1"/>
    <property type="molecule type" value="Genomic_DNA"/>
</dbReference>
<evidence type="ECO:0000313" key="6">
    <source>
        <dbReference type="EMBL" id="MBE1575875.1"/>
    </source>
</evidence>
<dbReference type="SUPFAM" id="SSF46785">
    <property type="entry name" value="Winged helix' DNA-binding domain"/>
    <property type="match status" value="1"/>
</dbReference>
<dbReference type="InterPro" id="IPR014757">
    <property type="entry name" value="Tscrpt_reg_IclR_C"/>
</dbReference>
<dbReference type="Proteomes" id="UP000656548">
    <property type="component" value="Unassembled WGS sequence"/>
</dbReference>
<keyword evidence="2 6" id="KW-0238">DNA-binding</keyword>
<dbReference type="PROSITE" id="PS51078">
    <property type="entry name" value="ICLR_ED"/>
    <property type="match status" value="1"/>
</dbReference>
<keyword evidence="1" id="KW-0805">Transcription regulation</keyword>
<dbReference type="GO" id="GO:0003677">
    <property type="term" value="F:DNA binding"/>
    <property type="evidence" value="ECO:0007669"/>
    <property type="project" value="UniProtKB-KW"/>
</dbReference>
<dbReference type="InterPro" id="IPR005471">
    <property type="entry name" value="Tscrpt_reg_IclR_N"/>
</dbReference>
<evidence type="ECO:0000259" key="5">
    <source>
        <dbReference type="PROSITE" id="PS51078"/>
    </source>
</evidence>
<dbReference type="Pfam" id="PF09339">
    <property type="entry name" value="HTH_IclR"/>
    <property type="match status" value="1"/>
</dbReference>
<evidence type="ECO:0000256" key="2">
    <source>
        <dbReference type="ARBA" id="ARBA00023125"/>
    </source>
</evidence>
<protein>
    <submittedName>
        <fullName evidence="6">DNA-binding IclR family transcriptional regulator</fullName>
    </submittedName>
</protein>
<comment type="caution">
    <text evidence="6">The sequence shown here is derived from an EMBL/GenBank/DDBJ whole genome shotgun (WGS) entry which is preliminary data.</text>
</comment>